<reference evidence="3 4" key="1">
    <citation type="submission" date="2014-01" db="EMBL/GenBank/DDBJ databases">
        <title>Plasmidome dynamics in the species complex Clostridium novyi sensu lato converts strains of independent lineages into distinctly different pathogens.</title>
        <authorList>
            <person name="Skarin H."/>
            <person name="Segerman B."/>
        </authorList>
    </citation>
    <scope>NUCLEOTIDE SEQUENCE [LARGE SCALE GENOMIC DNA]</scope>
    <source>
        <strain evidence="3 4">DC5</strain>
    </source>
</reference>
<dbReference type="Proteomes" id="UP000030014">
    <property type="component" value="Unassembled WGS sequence"/>
</dbReference>
<sequence>MNEIMLTGKNAIVTGSSRGIGKAIAIKLAELGANVVLNYRSDINSVNEVVKEIESKGVKAVAIQGDISKFEDAKKIVDEAIEKLGSIDILVNNAGITKDTLLMRMKEEEFDKVV</sequence>
<dbReference type="GO" id="GO:0008202">
    <property type="term" value="P:steroid metabolic process"/>
    <property type="evidence" value="ECO:0007669"/>
    <property type="project" value="UniProtKB-KW"/>
</dbReference>
<dbReference type="InterPro" id="IPR050259">
    <property type="entry name" value="SDR"/>
</dbReference>
<dbReference type="InterPro" id="IPR002347">
    <property type="entry name" value="SDR_fam"/>
</dbReference>
<dbReference type="InterPro" id="IPR036291">
    <property type="entry name" value="NAD(P)-bd_dom_sf"/>
</dbReference>
<dbReference type="PANTHER" id="PTHR42879">
    <property type="entry name" value="3-OXOACYL-(ACYL-CARRIER-PROTEIN) REDUCTASE"/>
    <property type="match status" value="1"/>
</dbReference>
<feature type="non-terminal residue" evidence="3">
    <location>
        <position position="114"/>
    </location>
</feature>
<evidence type="ECO:0000256" key="2">
    <source>
        <dbReference type="ARBA" id="ARBA00023221"/>
    </source>
</evidence>
<protein>
    <submittedName>
        <fullName evidence="3">3-ketoacyl-ACP reductase</fullName>
    </submittedName>
</protein>
<keyword evidence="2" id="KW-0443">Lipid metabolism</keyword>
<dbReference type="Pfam" id="PF00106">
    <property type="entry name" value="adh_short"/>
    <property type="match status" value="1"/>
</dbReference>
<evidence type="ECO:0000313" key="4">
    <source>
        <dbReference type="Proteomes" id="UP000030014"/>
    </source>
</evidence>
<comment type="caution">
    <text evidence="3">The sequence shown here is derived from an EMBL/GenBank/DDBJ whole genome shotgun (WGS) entry which is preliminary data.</text>
</comment>
<evidence type="ECO:0000313" key="3">
    <source>
        <dbReference type="EMBL" id="KGM98951.1"/>
    </source>
</evidence>
<dbReference type="PRINTS" id="PR00081">
    <property type="entry name" value="GDHRDH"/>
</dbReference>
<dbReference type="SUPFAM" id="SSF51735">
    <property type="entry name" value="NAD(P)-binding Rossmann-fold domains"/>
    <property type="match status" value="1"/>
</dbReference>
<accession>A0A0A0IF77</accession>
<name>A0A0A0IF77_CLOBO</name>
<gene>
    <name evidence="3" type="ORF">Z955_09835</name>
</gene>
<dbReference type="AlphaFoldDB" id="A0A0A0IF77"/>
<keyword evidence="2" id="KW-0753">Steroid metabolism</keyword>
<dbReference type="PANTHER" id="PTHR42879:SF2">
    <property type="entry name" value="3-OXOACYL-[ACYL-CARRIER-PROTEIN] REDUCTASE FABG"/>
    <property type="match status" value="1"/>
</dbReference>
<proteinExistence type="inferred from homology"/>
<comment type="similarity">
    <text evidence="1">Belongs to the short-chain dehydrogenases/reductases (SDR) family.</text>
</comment>
<dbReference type="Gene3D" id="3.40.50.720">
    <property type="entry name" value="NAD(P)-binding Rossmann-like Domain"/>
    <property type="match status" value="1"/>
</dbReference>
<evidence type="ECO:0000256" key="1">
    <source>
        <dbReference type="ARBA" id="ARBA00006484"/>
    </source>
</evidence>
<organism evidence="3 4">
    <name type="scientific">Clostridium botulinum C/D str. DC5</name>
    <dbReference type="NCBI Taxonomy" id="1443128"/>
    <lineage>
        <taxon>Bacteria</taxon>
        <taxon>Bacillati</taxon>
        <taxon>Bacillota</taxon>
        <taxon>Clostridia</taxon>
        <taxon>Eubacteriales</taxon>
        <taxon>Clostridiaceae</taxon>
        <taxon>Clostridium</taxon>
    </lineage>
</organism>
<dbReference type="EMBL" id="JDRY01000042">
    <property type="protein sequence ID" value="KGM98951.1"/>
    <property type="molecule type" value="Genomic_DNA"/>
</dbReference>